<dbReference type="EnsemblPlants" id="OGLUM12G20260.1">
    <property type="protein sequence ID" value="OGLUM12G20260.1"/>
    <property type="gene ID" value="OGLUM12G20260"/>
</dbReference>
<reference evidence="4" key="2">
    <citation type="submission" date="2018-05" db="EMBL/GenBank/DDBJ databases">
        <title>OgluRS3 (Oryza glumaepatula Reference Sequence Version 3).</title>
        <authorList>
            <person name="Zhang J."/>
            <person name="Kudrna D."/>
            <person name="Lee S."/>
            <person name="Talag J."/>
            <person name="Welchert J."/>
            <person name="Wing R.A."/>
        </authorList>
    </citation>
    <scope>NUCLEOTIDE SEQUENCE [LARGE SCALE GENOMIC DNA]</scope>
</reference>
<evidence type="ECO:0000256" key="3">
    <source>
        <dbReference type="SAM" id="Phobius"/>
    </source>
</evidence>
<dbReference type="eggNOG" id="KOG1373">
    <property type="taxonomic scope" value="Eukaryota"/>
</dbReference>
<dbReference type="Proteomes" id="UP000026961">
    <property type="component" value="Chromosome 12"/>
</dbReference>
<proteinExistence type="inferred from homology"/>
<evidence type="ECO:0000256" key="1">
    <source>
        <dbReference type="ARBA" id="ARBA00004454"/>
    </source>
</evidence>
<evidence type="ECO:0000313" key="5">
    <source>
        <dbReference type="Proteomes" id="UP000026961"/>
    </source>
</evidence>
<accession>A0A0E0BV45</accession>
<reference evidence="4" key="1">
    <citation type="submission" date="2015-04" db="UniProtKB">
        <authorList>
            <consortium name="EnsemblPlants"/>
        </authorList>
    </citation>
    <scope>IDENTIFICATION</scope>
</reference>
<dbReference type="Gramene" id="OGLUM12G20260.1">
    <property type="protein sequence ID" value="OGLUM12G20260.1"/>
    <property type="gene ID" value="OGLUM12G20260"/>
</dbReference>
<dbReference type="Gene3D" id="1.10.3370.10">
    <property type="entry name" value="SecY subunit domain"/>
    <property type="match status" value="1"/>
</dbReference>
<dbReference type="GO" id="GO:0015031">
    <property type="term" value="P:protein transport"/>
    <property type="evidence" value="ECO:0007669"/>
    <property type="project" value="InterPro"/>
</dbReference>
<dbReference type="InterPro" id="IPR002208">
    <property type="entry name" value="SecY/SEC61-alpha"/>
</dbReference>
<keyword evidence="5" id="KW-1185">Reference proteome</keyword>
<name>A0A0E0BV45_9ORYZ</name>
<evidence type="ECO:0008006" key="6">
    <source>
        <dbReference type="Google" id="ProtNLM"/>
    </source>
</evidence>
<feature type="transmembrane region" description="Helical" evidence="3">
    <location>
        <begin position="361"/>
        <end position="380"/>
    </location>
</feature>
<feature type="transmembrane region" description="Helical" evidence="3">
    <location>
        <begin position="247"/>
        <end position="267"/>
    </location>
</feature>
<dbReference type="AlphaFoldDB" id="A0A0E0BV45"/>
<feature type="transmembrane region" description="Helical" evidence="3">
    <location>
        <begin position="415"/>
        <end position="438"/>
    </location>
</feature>
<dbReference type="HOGENOM" id="CLU_031763_2_0_1"/>
<organism evidence="4">
    <name type="scientific">Oryza glumipatula</name>
    <dbReference type="NCBI Taxonomy" id="40148"/>
    <lineage>
        <taxon>Eukaryota</taxon>
        <taxon>Viridiplantae</taxon>
        <taxon>Streptophyta</taxon>
        <taxon>Embryophyta</taxon>
        <taxon>Tracheophyta</taxon>
        <taxon>Spermatophyta</taxon>
        <taxon>Magnoliopsida</taxon>
        <taxon>Liliopsida</taxon>
        <taxon>Poales</taxon>
        <taxon>Poaceae</taxon>
        <taxon>BOP clade</taxon>
        <taxon>Oryzoideae</taxon>
        <taxon>Oryzeae</taxon>
        <taxon>Oryzinae</taxon>
        <taxon>Oryza</taxon>
    </lineage>
</organism>
<comment type="similarity">
    <text evidence="2">Belongs to the SecY/SEC61-alpha family.</text>
</comment>
<dbReference type="GO" id="GO:0009535">
    <property type="term" value="C:chloroplast thylakoid membrane"/>
    <property type="evidence" value="ECO:0007669"/>
    <property type="project" value="UniProtKB-SubCell"/>
</dbReference>
<dbReference type="PANTHER" id="PTHR10906">
    <property type="entry name" value="SECY/SEC61-ALPHA FAMILY MEMBER"/>
    <property type="match status" value="1"/>
</dbReference>
<keyword evidence="3" id="KW-0472">Membrane</keyword>
<dbReference type="STRING" id="40148.A0A0E0BV45"/>
<dbReference type="SUPFAM" id="SSF103491">
    <property type="entry name" value="Preprotein translocase SecY subunit"/>
    <property type="match status" value="1"/>
</dbReference>
<sequence length="496" mass="52748">MARTAEEKSRARGTALWRLLRPLAVLGPRMQRRREAAVPFRGQVRNTAAASLLLLLSLSHVPLYAGAGDADPDPLFWARPLLAAPRGTVMELGVAPVVTSWVVVRLLAALLFDSDSSTTVASCELLARCLAYVTNASRLVIGIAAALGMCGSGGAGNAALVVLQLFAGGVVVVLADLLHETGYGVEGVSAASLLIATNACERAVSHLFSPVKLRLAGAGPEFEGPVFAVTHRVAAAPPSWRHKAGALLPNLSNYMTTCVMFVLAVRLDETHLRRLYRSRPRRGTDEFVPIKLLHTSAMPIMLHAAALHLHSSGGGGGGFVVNLLGRWKDAGGGAAYPVGGLAYYVTPPSKLLVDPGLIHELLIHSVFVVASCTLLSMAWAEASRSSAREFRTRVIGTGYFVWDDTSRRIDRVIPAAAAVGGFAVGGLAVYAGAVGAIGEAGPELLFAVLVIKNLAETFYAKSKLITTYSKLLSFDHFNLYYLRFLIDDAIDFFSHV</sequence>
<keyword evidence="3" id="KW-1133">Transmembrane helix</keyword>
<evidence type="ECO:0000256" key="2">
    <source>
        <dbReference type="RuleBase" id="RU004349"/>
    </source>
</evidence>
<feature type="transmembrane region" description="Helical" evidence="3">
    <location>
        <begin position="288"/>
        <end position="309"/>
    </location>
</feature>
<evidence type="ECO:0000313" key="4">
    <source>
        <dbReference type="EnsemblPlants" id="OGLUM12G20260.1"/>
    </source>
</evidence>
<dbReference type="InterPro" id="IPR023201">
    <property type="entry name" value="SecY_dom_sf"/>
</dbReference>
<comment type="subcellular location">
    <subcellularLocation>
        <location evidence="1">Plastid</location>
        <location evidence="1">Chloroplast thylakoid membrane</location>
        <topology evidence="1">Multi-pass membrane protein</topology>
    </subcellularLocation>
</comment>
<dbReference type="Pfam" id="PF00344">
    <property type="entry name" value="SecY"/>
    <property type="match status" value="1"/>
</dbReference>
<keyword evidence="3" id="KW-0812">Transmembrane</keyword>
<protein>
    <recommendedName>
        <fullName evidence="6">Translocon Sec61/SecY plug domain-containing protein</fullName>
    </recommendedName>
</protein>